<gene>
    <name evidence="3" type="ORF">ACFP85_04675</name>
</gene>
<dbReference type="SMART" id="SM00226">
    <property type="entry name" value="LMWPc"/>
    <property type="match status" value="1"/>
</dbReference>
<accession>A0ABW1XGU9</accession>
<proteinExistence type="predicted"/>
<name>A0ABW1XGU9_9ALTE</name>
<evidence type="ECO:0000313" key="3">
    <source>
        <dbReference type="EMBL" id="MFC6439441.1"/>
    </source>
</evidence>
<dbReference type="CDD" id="cd16345">
    <property type="entry name" value="LMWP_ArsC"/>
    <property type="match status" value="1"/>
</dbReference>
<protein>
    <submittedName>
        <fullName evidence="3">Arsenate reductase ArsC</fullName>
        <ecNumber evidence="3">1.20.4.4</ecNumber>
    </submittedName>
</protein>
<dbReference type="GO" id="GO:0030612">
    <property type="term" value="F:arsenate reductase (thioredoxin) activity"/>
    <property type="evidence" value="ECO:0007669"/>
    <property type="project" value="UniProtKB-EC"/>
</dbReference>
<reference evidence="4" key="1">
    <citation type="journal article" date="2019" name="Int. J. Syst. Evol. Microbiol.">
        <title>The Global Catalogue of Microorganisms (GCM) 10K type strain sequencing project: providing services to taxonomists for standard genome sequencing and annotation.</title>
        <authorList>
            <consortium name="The Broad Institute Genomics Platform"/>
            <consortium name="The Broad Institute Genome Sequencing Center for Infectious Disease"/>
            <person name="Wu L."/>
            <person name="Ma J."/>
        </authorList>
    </citation>
    <scope>NUCLEOTIDE SEQUENCE [LARGE SCALE GENOMIC DNA]</scope>
    <source>
        <strain evidence="4">CGMCC 1.16031</strain>
    </source>
</reference>
<dbReference type="EC" id="1.20.4.4" evidence="3"/>
<dbReference type="PANTHER" id="PTHR43428">
    <property type="entry name" value="ARSENATE REDUCTASE"/>
    <property type="match status" value="1"/>
</dbReference>
<dbReference type="PANTHER" id="PTHR43428:SF1">
    <property type="entry name" value="ARSENATE REDUCTASE"/>
    <property type="match status" value="1"/>
</dbReference>
<sequence>MKVLYICTHNRCRSILSEAITNHLANGAIEAKSAGSQPVGEVHPLSIKYLQEAGINTNGLQSQSWDEFEDFAPDVVITVCDSAAGETCPVWFGNSIKGHWGLSDPSKLTGDEATIANAFRATIEEIRQRVAILSRIAAEPRDTWRDALQKAGVHL</sequence>
<dbReference type="EMBL" id="JBHSUS010000001">
    <property type="protein sequence ID" value="MFC6439441.1"/>
    <property type="molecule type" value="Genomic_DNA"/>
</dbReference>
<dbReference type="RefSeq" id="WP_131257269.1">
    <property type="nucleotide sequence ID" value="NZ_JBHSUS010000001.1"/>
</dbReference>
<organism evidence="3 4">
    <name type="scientific">Pseudobowmanella zhangzhouensis</name>
    <dbReference type="NCBI Taxonomy" id="1537679"/>
    <lineage>
        <taxon>Bacteria</taxon>
        <taxon>Pseudomonadati</taxon>
        <taxon>Pseudomonadota</taxon>
        <taxon>Gammaproteobacteria</taxon>
        <taxon>Alteromonadales</taxon>
        <taxon>Alteromonadaceae</taxon>
    </lineage>
</organism>
<dbReference type="SUPFAM" id="SSF52788">
    <property type="entry name" value="Phosphotyrosine protein phosphatases I"/>
    <property type="match status" value="1"/>
</dbReference>
<dbReference type="InterPro" id="IPR036196">
    <property type="entry name" value="Ptyr_pPase_sf"/>
</dbReference>
<comment type="caution">
    <text evidence="3">The sequence shown here is derived from an EMBL/GenBank/DDBJ whole genome shotgun (WGS) entry which is preliminary data.</text>
</comment>
<evidence type="ECO:0000259" key="2">
    <source>
        <dbReference type="SMART" id="SM00226"/>
    </source>
</evidence>
<dbReference type="Proteomes" id="UP001596364">
    <property type="component" value="Unassembled WGS sequence"/>
</dbReference>
<evidence type="ECO:0000256" key="1">
    <source>
        <dbReference type="ARBA" id="ARBA00022849"/>
    </source>
</evidence>
<dbReference type="InterPro" id="IPR023485">
    <property type="entry name" value="Ptyr_pPase"/>
</dbReference>
<keyword evidence="4" id="KW-1185">Reference proteome</keyword>
<evidence type="ECO:0000313" key="4">
    <source>
        <dbReference type="Proteomes" id="UP001596364"/>
    </source>
</evidence>
<dbReference type="Pfam" id="PF01451">
    <property type="entry name" value="LMWPc"/>
    <property type="match status" value="1"/>
</dbReference>
<feature type="domain" description="Phosphotyrosine protein phosphatase I" evidence="2">
    <location>
        <begin position="1"/>
        <end position="136"/>
    </location>
</feature>
<keyword evidence="3" id="KW-0560">Oxidoreductase</keyword>
<keyword evidence="1" id="KW-0059">Arsenical resistance</keyword>
<dbReference type="Gene3D" id="3.40.50.2300">
    <property type="match status" value="1"/>
</dbReference>